<dbReference type="Proteomes" id="UP000663181">
    <property type="component" value="Chromosome"/>
</dbReference>
<keyword evidence="4" id="KW-1185">Reference proteome</keyword>
<evidence type="ECO:0000256" key="1">
    <source>
        <dbReference type="SAM" id="MobiDB-lite"/>
    </source>
</evidence>
<dbReference type="RefSeq" id="WP_188796839.1">
    <property type="nucleotide sequence ID" value="NZ_BMIZ01000001.1"/>
</dbReference>
<proteinExistence type="predicted"/>
<reference evidence="3 4" key="1">
    <citation type="submission" date="2020-10" db="EMBL/GenBank/DDBJ databases">
        <title>Phylogeny of dyella-like bacteria.</title>
        <authorList>
            <person name="Fu J."/>
        </authorList>
    </citation>
    <scope>NUCLEOTIDE SEQUENCE [LARGE SCALE GENOMIC DNA]</scope>
    <source>
        <strain evidence="3 4">DHOB09</strain>
    </source>
</reference>
<dbReference type="InterPro" id="IPR002477">
    <property type="entry name" value="Peptidoglycan-bd-like"/>
</dbReference>
<dbReference type="InterPro" id="IPR036366">
    <property type="entry name" value="PGBDSf"/>
</dbReference>
<dbReference type="Pfam" id="PF01471">
    <property type="entry name" value="PG_binding_1"/>
    <property type="match status" value="1"/>
</dbReference>
<protein>
    <submittedName>
        <fullName evidence="3">Peptidoglycan-binding protein</fullName>
    </submittedName>
</protein>
<dbReference type="SUPFAM" id="SSF47090">
    <property type="entry name" value="PGBD-like"/>
    <property type="match status" value="1"/>
</dbReference>
<sequence>MQGRHGSGLDLPSGDDTHSPAMLKFGEQGEAVRELQRQLSKIGYHDIDGAPRADGAFGHRTRYAVEAFQYDYGLIVDGVVGPKTSAALKHAQHAHRVFRSSTDDSEQAMGG</sequence>
<evidence type="ECO:0000259" key="2">
    <source>
        <dbReference type="Pfam" id="PF01471"/>
    </source>
</evidence>
<evidence type="ECO:0000313" key="4">
    <source>
        <dbReference type="Proteomes" id="UP000663181"/>
    </source>
</evidence>
<name>A0ABX7GWT3_9GAMM</name>
<feature type="domain" description="Peptidoglycan binding-like" evidence="2">
    <location>
        <begin position="28"/>
        <end position="88"/>
    </location>
</feature>
<gene>
    <name evidence="3" type="ORF">ISN74_01890</name>
</gene>
<evidence type="ECO:0000313" key="3">
    <source>
        <dbReference type="EMBL" id="QRN54177.1"/>
    </source>
</evidence>
<accession>A0ABX7GWT3</accession>
<dbReference type="Gene3D" id="1.10.101.10">
    <property type="entry name" value="PGBD-like superfamily/PGBD"/>
    <property type="match status" value="1"/>
</dbReference>
<dbReference type="InterPro" id="IPR036365">
    <property type="entry name" value="PGBD-like_sf"/>
</dbReference>
<organism evidence="3 4">
    <name type="scientific">Dyella caseinilytica</name>
    <dbReference type="NCBI Taxonomy" id="1849581"/>
    <lineage>
        <taxon>Bacteria</taxon>
        <taxon>Pseudomonadati</taxon>
        <taxon>Pseudomonadota</taxon>
        <taxon>Gammaproteobacteria</taxon>
        <taxon>Lysobacterales</taxon>
        <taxon>Rhodanobacteraceae</taxon>
        <taxon>Dyella</taxon>
    </lineage>
</organism>
<dbReference type="EMBL" id="CP064030">
    <property type="protein sequence ID" value="QRN54177.1"/>
    <property type="molecule type" value="Genomic_DNA"/>
</dbReference>
<feature type="region of interest" description="Disordered" evidence="1">
    <location>
        <begin position="1"/>
        <end position="22"/>
    </location>
</feature>